<proteinExistence type="inferred from homology"/>
<feature type="domain" description="AATF leucine zipper-containing" evidence="4">
    <location>
        <begin position="126"/>
        <end position="252"/>
    </location>
</feature>
<sequence>MGTHLAVYDTYYVHADDEDEWFEASEGGGGLRMRGPIEMDGEAYAGRGTTRRAREEETRGVVSSDASDASDASDLSAEEEDWNDAAERDLLGGDADGDAELARELRAFQEEEAQTKKLVDARAQHVAKGRAVRAQRVVWERALHARIRLQKVVSGAAKLPTATACRGMKRASPDASDALHRLSRASRRAMRAFTALQTALMTNIRDVAATLEDAATIVDVEDDVDEVWGKHDAAYRAFASYRDSTCDRWHRKSTVSVGGTSSGGSLKAFNQSISQQVLSTMRAPTRLIEKSQPAKRAAPARLGEKRYVYVDDNGETGVNADGLDEGEAREVELYDDVDFYEQLLKELLESGNDAGITDGQTVVKQTKRRKNVDRKASKGRKLRYHVQEPLVNFTQANDVEIPAWAERVFAQLFASHA</sequence>
<dbReference type="AlphaFoldDB" id="A0A1Y5I6C3"/>
<evidence type="ECO:0000259" key="4">
    <source>
        <dbReference type="Pfam" id="PF13339"/>
    </source>
</evidence>
<feature type="region of interest" description="Disordered" evidence="2">
    <location>
        <begin position="26"/>
        <end position="82"/>
    </location>
</feature>
<name>A0A1Y5I6C3_OSTTA</name>
<dbReference type="GO" id="GO:0005730">
    <property type="term" value="C:nucleolus"/>
    <property type="evidence" value="ECO:0007669"/>
    <property type="project" value="TreeGrafter"/>
</dbReference>
<evidence type="ECO:0000256" key="1">
    <source>
        <dbReference type="ARBA" id="ARBA00008966"/>
    </source>
</evidence>
<dbReference type="Pfam" id="PF13339">
    <property type="entry name" value="AATF-Che1"/>
    <property type="match status" value="1"/>
</dbReference>
<dbReference type="PANTHER" id="PTHR15565">
    <property type="entry name" value="AATF PROTEIN APOPTOSIS ANTAGONIZING TRANSCRIPTION FACTOR"/>
    <property type="match status" value="1"/>
</dbReference>
<dbReference type="Pfam" id="PF08164">
    <property type="entry name" value="TRAUB"/>
    <property type="match status" value="1"/>
</dbReference>
<comment type="similarity">
    <text evidence="1">Belongs to the AATF family.</text>
</comment>
<dbReference type="InterPro" id="IPR025160">
    <property type="entry name" value="AATF"/>
</dbReference>
<dbReference type="PANTHER" id="PTHR15565:SF0">
    <property type="entry name" value="PROTEIN AATF"/>
    <property type="match status" value="1"/>
</dbReference>
<dbReference type="InterPro" id="IPR012617">
    <property type="entry name" value="AATF_C"/>
</dbReference>
<organism evidence="5">
    <name type="scientific">Ostreococcus tauri</name>
    <name type="common">Marine green alga</name>
    <dbReference type="NCBI Taxonomy" id="70448"/>
    <lineage>
        <taxon>Eukaryota</taxon>
        <taxon>Viridiplantae</taxon>
        <taxon>Chlorophyta</taxon>
        <taxon>Mamiellophyceae</taxon>
        <taxon>Mamiellales</taxon>
        <taxon>Bathycoccaceae</taxon>
        <taxon>Ostreococcus</taxon>
    </lineage>
</organism>
<dbReference type="EMBL" id="KZ155793">
    <property type="protein sequence ID" value="OUS44991.1"/>
    <property type="molecule type" value="Genomic_DNA"/>
</dbReference>
<feature type="domain" description="Apoptosis-antagonizing transcription factor C-terminal" evidence="3">
    <location>
        <begin position="340"/>
        <end position="413"/>
    </location>
</feature>
<reference evidence="5" key="1">
    <citation type="submission" date="2017-04" db="EMBL/GenBank/DDBJ databases">
        <title>Population genomics of picophytoplankton unveils novel chromosome hypervariability.</title>
        <authorList>
            <consortium name="DOE Joint Genome Institute"/>
            <person name="Blanc-Mathieu R."/>
            <person name="Krasovec M."/>
            <person name="Hebrard M."/>
            <person name="Yau S."/>
            <person name="Desgranges E."/>
            <person name="Martin J."/>
            <person name="Schackwitz W."/>
            <person name="Kuo A."/>
            <person name="Salin G."/>
            <person name="Donnadieu C."/>
            <person name="Desdevises Y."/>
            <person name="Sanchez-Ferandin S."/>
            <person name="Moreau H."/>
            <person name="Rivals E."/>
            <person name="Grigoriev I.V."/>
            <person name="Grimsley N."/>
            <person name="Eyre-Walker A."/>
            <person name="Piganeau G."/>
        </authorList>
    </citation>
    <scope>NUCLEOTIDE SEQUENCE [LARGE SCALE GENOMIC DNA]</scope>
    <source>
        <strain evidence="5">RCC 1115</strain>
    </source>
</reference>
<evidence type="ECO:0000256" key="2">
    <source>
        <dbReference type="SAM" id="MobiDB-lite"/>
    </source>
</evidence>
<protein>
    <submittedName>
        <fullName evidence="5">Apoptosis antagonizing transcription factor-domain-containing protein</fullName>
    </submittedName>
</protein>
<dbReference type="eggNOG" id="KOG2773">
    <property type="taxonomic scope" value="Eukaryota"/>
</dbReference>
<evidence type="ECO:0000259" key="3">
    <source>
        <dbReference type="Pfam" id="PF08164"/>
    </source>
</evidence>
<feature type="compositionally biased region" description="Low complexity" evidence="2">
    <location>
        <begin position="63"/>
        <end position="75"/>
    </location>
</feature>
<dbReference type="Proteomes" id="UP000195557">
    <property type="component" value="Unassembled WGS sequence"/>
</dbReference>
<dbReference type="InterPro" id="IPR039223">
    <property type="entry name" value="AATF/Bfr2"/>
</dbReference>
<accession>A0A1Y5I6C3</accession>
<gene>
    <name evidence="5" type="ORF">BE221DRAFT_148111</name>
</gene>
<evidence type="ECO:0000313" key="5">
    <source>
        <dbReference type="EMBL" id="OUS44991.1"/>
    </source>
</evidence>